<dbReference type="GO" id="GO:0006307">
    <property type="term" value="P:DNA alkylation repair"/>
    <property type="evidence" value="ECO:0007669"/>
    <property type="project" value="UniProtKB-UniRule"/>
</dbReference>
<dbReference type="FunFam" id="1.10.10.10:FF:000214">
    <property type="entry name" value="Methylated-DNA--protein-cysteine methyltransferase"/>
    <property type="match status" value="1"/>
</dbReference>
<evidence type="ECO:0000256" key="7">
    <source>
        <dbReference type="ARBA" id="ARBA00023204"/>
    </source>
</evidence>
<keyword evidence="4 9" id="KW-0489">Methyltransferase</keyword>
<dbReference type="Gene3D" id="1.10.10.10">
    <property type="entry name" value="Winged helix-like DNA-binding domain superfamily/Winged helix DNA-binding domain"/>
    <property type="match status" value="1"/>
</dbReference>
<evidence type="ECO:0000256" key="2">
    <source>
        <dbReference type="ARBA" id="ARBA00008711"/>
    </source>
</evidence>
<evidence type="ECO:0000313" key="13">
    <source>
        <dbReference type="Proteomes" id="UP000198304"/>
    </source>
</evidence>
<proteinExistence type="inferred from homology"/>
<dbReference type="Pfam" id="PF01035">
    <property type="entry name" value="DNA_binding_1"/>
    <property type="match status" value="1"/>
</dbReference>
<dbReference type="InterPro" id="IPR036217">
    <property type="entry name" value="MethylDNA_cys_MeTrfase_DNAb"/>
</dbReference>
<evidence type="ECO:0000313" key="12">
    <source>
        <dbReference type="EMBL" id="SNS76555.1"/>
    </source>
</evidence>
<feature type="active site" description="Nucleophile; methyl group acceptor" evidence="9">
    <location>
        <position position="136"/>
    </location>
</feature>
<evidence type="ECO:0000256" key="4">
    <source>
        <dbReference type="ARBA" id="ARBA00022603"/>
    </source>
</evidence>
<dbReference type="EC" id="2.1.1.63" evidence="9"/>
<dbReference type="Proteomes" id="UP000198304">
    <property type="component" value="Unassembled WGS sequence"/>
</dbReference>
<keyword evidence="5 9" id="KW-0808">Transferase</keyword>
<comment type="subcellular location">
    <subcellularLocation>
        <location evidence="9">Cytoplasm</location>
    </subcellularLocation>
</comment>
<sequence>MLDIYYCSINIGGYDLHLASSEKGLVAIGIEEIEEQFIKDLKKDFSERSIILNEAANLPYIQQLTEFFQGNRKTFTAPLHLIGTKFQKQVWQALLKIPFGKVVSYKDIAVEIGNPKAMRAVGMANNKNRIPIIIPCHRVIGSNKKLVGYGGGLHIKERLLKLEGIEIVKEKVVN</sequence>
<comment type="catalytic activity">
    <reaction evidence="1 9">
        <text>a 4-O-methyl-thymidine in DNA + L-cysteinyl-[protein] = a thymidine in DNA + S-methyl-L-cysteinyl-[protein]</text>
        <dbReference type="Rhea" id="RHEA:53428"/>
        <dbReference type="Rhea" id="RHEA-COMP:10131"/>
        <dbReference type="Rhea" id="RHEA-COMP:10132"/>
        <dbReference type="Rhea" id="RHEA-COMP:13555"/>
        <dbReference type="Rhea" id="RHEA-COMP:13556"/>
        <dbReference type="ChEBI" id="CHEBI:29950"/>
        <dbReference type="ChEBI" id="CHEBI:82612"/>
        <dbReference type="ChEBI" id="CHEBI:137386"/>
        <dbReference type="ChEBI" id="CHEBI:137387"/>
        <dbReference type="EC" id="2.1.1.63"/>
    </reaction>
</comment>
<keyword evidence="13" id="KW-1185">Reference proteome</keyword>
<dbReference type="GO" id="GO:0005737">
    <property type="term" value="C:cytoplasm"/>
    <property type="evidence" value="ECO:0007669"/>
    <property type="project" value="UniProtKB-SubCell"/>
</dbReference>
<dbReference type="InterPro" id="IPR036388">
    <property type="entry name" value="WH-like_DNA-bd_sf"/>
</dbReference>
<evidence type="ECO:0000259" key="11">
    <source>
        <dbReference type="Pfam" id="PF02870"/>
    </source>
</evidence>
<dbReference type="GO" id="GO:0003908">
    <property type="term" value="F:methylated-DNA-[protein]-cysteine S-methyltransferase activity"/>
    <property type="evidence" value="ECO:0007669"/>
    <property type="project" value="UniProtKB-UniRule"/>
</dbReference>
<dbReference type="RefSeq" id="WP_089284078.1">
    <property type="nucleotide sequence ID" value="NZ_FZOJ01000020.1"/>
</dbReference>
<comment type="miscellaneous">
    <text evidence="9">This enzyme catalyzes only one turnover and therefore is not strictly catalytic. According to one definition, an enzyme is a biocatalyst that acts repeatedly and over many reaction cycles.</text>
</comment>
<evidence type="ECO:0000256" key="3">
    <source>
        <dbReference type="ARBA" id="ARBA00022490"/>
    </source>
</evidence>
<dbReference type="Pfam" id="PF02870">
    <property type="entry name" value="Methyltransf_1N"/>
    <property type="match status" value="1"/>
</dbReference>
<feature type="domain" description="Methylguanine DNA methyltransferase ribonuclease-like" evidence="11">
    <location>
        <begin position="15"/>
        <end position="80"/>
    </location>
</feature>
<keyword evidence="3 9" id="KW-0963">Cytoplasm</keyword>
<feature type="domain" description="Methylated-DNA-[protein]-cysteine S-methyltransferase DNA binding" evidence="10">
    <location>
        <begin position="85"/>
        <end position="165"/>
    </location>
</feature>
<dbReference type="InterPro" id="IPR036631">
    <property type="entry name" value="MGMT_N_sf"/>
</dbReference>
<organism evidence="12 13">
    <name type="scientific">Anaerovirgula multivorans</name>
    <dbReference type="NCBI Taxonomy" id="312168"/>
    <lineage>
        <taxon>Bacteria</taxon>
        <taxon>Bacillati</taxon>
        <taxon>Bacillota</taxon>
        <taxon>Clostridia</taxon>
        <taxon>Peptostreptococcales</taxon>
        <taxon>Natronincolaceae</taxon>
        <taxon>Anaerovirgula</taxon>
    </lineage>
</organism>
<evidence type="ECO:0000259" key="10">
    <source>
        <dbReference type="Pfam" id="PF01035"/>
    </source>
</evidence>
<keyword evidence="7 9" id="KW-0234">DNA repair</keyword>
<dbReference type="EMBL" id="FZOJ01000020">
    <property type="protein sequence ID" value="SNS76555.1"/>
    <property type="molecule type" value="Genomic_DNA"/>
</dbReference>
<dbReference type="SUPFAM" id="SSF46767">
    <property type="entry name" value="Methylated DNA-protein cysteine methyltransferase, C-terminal domain"/>
    <property type="match status" value="1"/>
</dbReference>
<evidence type="ECO:0000256" key="9">
    <source>
        <dbReference type="HAMAP-Rule" id="MF_00772"/>
    </source>
</evidence>
<dbReference type="PANTHER" id="PTHR10815:SF13">
    <property type="entry name" value="METHYLATED-DNA--PROTEIN-CYSTEINE METHYLTRANSFERASE"/>
    <property type="match status" value="1"/>
</dbReference>
<evidence type="ECO:0000256" key="8">
    <source>
        <dbReference type="ARBA" id="ARBA00049348"/>
    </source>
</evidence>
<dbReference type="PANTHER" id="PTHR10815">
    <property type="entry name" value="METHYLATED-DNA--PROTEIN-CYSTEINE METHYLTRANSFERASE"/>
    <property type="match status" value="1"/>
</dbReference>
<name>A0A239H5X8_9FIRM</name>
<keyword evidence="6 9" id="KW-0227">DNA damage</keyword>
<evidence type="ECO:0000256" key="1">
    <source>
        <dbReference type="ARBA" id="ARBA00001286"/>
    </source>
</evidence>
<dbReference type="OrthoDB" id="9802228at2"/>
<comment type="similarity">
    <text evidence="2 9">Belongs to the MGMT family.</text>
</comment>
<dbReference type="AlphaFoldDB" id="A0A239H5X8"/>
<dbReference type="InterPro" id="IPR001497">
    <property type="entry name" value="MethylDNA_cys_MeTrfase_AS"/>
</dbReference>
<dbReference type="Gene3D" id="3.30.160.70">
    <property type="entry name" value="Methylated DNA-protein cysteine methyltransferase domain"/>
    <property type="match status" value="1"/>
</dbReference>
<dbReference type="InterPro" id="IPR023546">
    <property type="entry name" value="MGMT"/>
</dbReference>
<dbReference type="HAMAP" id="MF_00772">
    <property type="entry name" value="OGT"/>
    <property type="match status" value="1"/>
</dbReference>
<dbReference type="InterPro" id="IPR008332">
    <property type="entry name" value="MethylG_MeTrfase_N"/>
</dbReference>
<dbReference type="GO" id="GO:0032259">
    <property type="term" value="P:methylation"/>
    <property type="evidence" value="ECO:0007669"/>
    <property type="project" value="UniProtKB-KW"/>
</dbReference>
<dbReference type="InterPro" id="IPR014048">
    <property type="entry name" value="MethylDNA_cys_MeTrfase_DNA-bd"/>
</dbReference>
<reference evidence="12 13" key="1">
    <citation type="submission" date="2017-06" db="EMBL/GenBank/DDBJ databases">
        <authorList>
            <person name="Kim H.J."/>
            <person name="Triplett B.A."/>
        </authorList>
    </citation>
    <scope>NUCLEOTIDE SEQUENCE [LARGE SCALE GENOMIC DNA]</scope>
    <source>
        <strain evidence="12 13">SCA</strain>
    </source>
</reference>
<evidence type="ECO:0000256" key="5">
    <source>
        <dbReference type="ARBA" id="ARBA00022679"/>
    </source>
</evidence>
<comment type="catalytic activity">
    <reaction evidence="8 9">
        <text>a 6-O-methyl-2'-deoxyguanosine in DNA + L-cysteinyl-[protein] = S-methyl-L-cysteinyl-[protein] + a 2'-deoxyguanosine in DNA</text>
        <dbReference type="Rhea" id="RHEA:24000"/>
        <dbReference type="Rhea" id="RHEA-COMP:10131"/>
        <dbReference type="Rhea" id="RHEA-COMP:10132"/>
        <dbReference type="Rhea" id="RHEA-COMP:11367"/>
        <dbReference type="Rhea" id="RHEA-COMP:11368"/>
        <dbReference type="ChEBI" id="CHEBI:29950"/>
        <dbReference type="ChEBI" id="CHEBI:82612"/>
        <dbReference type="ChEBI" id="CHEBI:85445"/>
        <dbReference type="ChEBI" id="CHEBI:85448"/>
        <dbReference type="EC" id="2.1.1.63"/>
    </reaction>
</comment>
<comment type="function">
    <text evidence="9">Involved in the cellular defense against the biological effects of O6-methylguanine (O6-MeG) and O4-methylthymine (O4-MeT) in DNA. Repairs the methylated nucleobase in DNA by stoichiometrically transferring the methyl group to a cysteine residue in the enzyme. This is a suicide reaction: the enzyme is irreversibly inactivated.</text>
</comment>
<dbReference type="PROSITE" id="PS00374">
    <property type="entry name" value="MGMT"/>
    <property type="match status" value="1"/>
</dbReference>
<protein>
    <recommendedName>
        <fullName evidence="9">Methylated-DNA--protein-cysteine methyltransferase</fullName>
        <ecNumber evidence="9">2.1.1.63</ecNumber>
    </recommendedName>
    <alternativeName>
        <fullName evidence="9">6-O-methylguanine-DNA methyltransferase</fullName>
        <shortName evidence="9">MGMT</shortName>
    </alternativeName>
    <alternativeName>
        <fullName evidence="9">O-6-methylguanine-DNA-alkyltransferase</fullName>
    </alternativeName>
</protein>
<dbReference type="SUPFAM" id="SSF53155">
    <property type="entry name" value="Methylated DNA-protein cysteine methyltransferase domain"/>
    <property type="match status" value="1"/>
</dbReference>
<gene>
    <name evidence="12" type="ORF">SAMN05446037_102027</name>
</gene>
<accession>A0A239H5X8</accession>
<evidence type="ECO:0000256" key="6">
    <source>
        <dbReference type="ARBA" id="ARBA00022763"/>
    </source>
</evidence>
<dbReference type="CDD" id="cd06445">
    <property type="entry name" value="ATase"/>
    <property type="match status" value="1"/>
</dbReference>
<dbReference type="NCBIfam" id="TIGR00589">
    <property type="entry name" value="ogt"/>
    <property type="match status" value="1"/>
</dbReference>